<evidence type="ECO:0000313" key="2">
    <source>
        <dbReference type="EMBL" id="POH72404.1"/>
    </source>
</evidence>
<dbReference type="InterPro" id="IPR000182">
    <property type="entry name" value="GNAT_dom"/>
</dbReference>
<dbReference type="Pfam" id="PF13302">
    <property type="entry name" value="Acetyltransf_3"/>
    <property type="match status" value="1"/>
</dbReference>
<evidence type="ECO:0000313" key="3">
    <source>
        <dbReference type="Proteomes" id="UP000237061"/>
    </source>
</evidence>
<dbReference type="PROSITE" id="PS51186">
    <property type="entry name" value="GNAT"/>
    <property type="match status" value="1"/>
</dbReference>
<dbReference type="GO" id="GO:0016747">
    <property type="term" value="F:acyltransferase activity, transferring groups other than amino-acyl groups"/>
    <property type="evidence" value="ECO:0007669"/>
    <property type="project" value="InterPro"/>
</dbReference>
<feature type="domain" description="N-acetyltransferase" evidence="1">
    <location>
        <begin position="14"/>
        <end position="170"/>
    </location>
</feature>
<protein>
    <submittedName>
        <fullName evidence="2">N-acetyltransferase</fullName>
    </submittedName>
</protein>
<dbReference type="AlphaFoldDB" id="A0A2S3ZTJ1"/>
<proteinExistence type="predicted"/>
<dbReference type="RefSeq" id="WP_103466860.1">
    <property type="nucleotide sequence ID" value="NZ_PPXC01000014.1"/>
</dbReference>
<evidence type="ECO:0000259" key="1">
    <source>
        <dbReference type="PROSITE" id="PS51186"/>
    </source>
</evidence>
<reference evidence="2 3" key="1">
    <citation type="submission" date="2018-01" db="EMBL/GenBank/DDBJ databases">
        <title>Arthrobacter sp. nov., from glaciers in China.</title>
        <authorList>
            <person name="Liu Q."/>
            <person name="Xin Y.-H."/>
        </authorList>
    </citation>
    <scope>NUCLEOTIDE SEQUENCE [LARGE SCALE GENOMIC DNA]</scope>
    <source>
        <strain evidence="2 3">HLT2-12-2</strain>
    </source>
</reference>
<gene>
    <name evidence="2" type="ORF">CVS27_16095</name>
</gene>
<dbReference type="SUPFAM" id="SSF55729">
    <property type="entry name" value="Acyl-CoA N-acyltransferases (Nat)"/>
    <property type="match status" value="1"/>
</dbReference>
<keyword evidence="2" id="KW-0808">Transferase</keyword>
<dbReference type="EMBL" id="PPXC01000014">
    <property type="protein sequence ID" value="POH72404.1"/>
    <property type="molecule type" value="Genomic_DNA"/>
</dbReference>
<dbReference type="Proteomes" id="UP000237061">
    <property type="component" value="Unassembled WGS sequence"/>
</dbReference>
<accession>A0A2S3ZTJ1</accession>
<name>A0A2S3ZTJ1_ARTGL</name>
<sequence length="198" mass="22423">MNFTDASLRESQFVRLEPLSATHHEDLAAAVETDELWKTWYTHIPSPSTMEGEIERRLNLHTEGRIVPWAIIDPVTSRAVGMTTYLNLEPANRRLEIGSTWVGSKAQGTGINAAAKMLLLQRAFEELGCIAVEFRAHWHNHQSRRAIERLGAKQDGILRNHTIFENGTVRDTVVFSIVEAERPTVKFGLVERLDALQR</sequence>
<dbReference type="PANTHER" id="PTHR43610:SF1">
    <property type="entry name" value="N-ACETYLTRANSFERASE DOMAIN-CONTAINING PROTEIN"/>
    <property type="match status" value="1"/>
</dbReference>
<dbReference type="Gene3D" id="3.40.630.30">
    <property type="match status" value="1"/>
</dbReference>
<dbReference type="InterPro" id="IPR016181">
    <property type="entry name" value="Acyl_CoA_acyltransferase"/>
</dbReference>
<keyword evidence="3" id="KW-1185">Reference proteome</keyword>
<dbReference type="PANTHER" id="PTHR43610">
    <property type="entry name" value="BLL6696 PROTEIN"/>
    <property type="match status" value="1"/>
</dbReference>
<comment type="caution">
    <text evidence="2">The sequence shown here is derived from an EMBL/GenBank/DDBJ whole genome shotgun (WGS) entry which is preliminary data.</text>
</comment>
<organism evidence="2 3">
    <name type="scientific">Arthrobacter glacialis</name>
    <dbReference type="NCBI Taxonomy" id="1664"/>
    <lineage>
        <taxon>Bacteria</taxon>
        <taxon>Bacillati</taxon>
        <taxon>Actinomycetota</taxon>
        <taxon>Actinomycetes</taxon>
        <taxon>Micrococcales</taxon>
        <taxon>Micrococcaceae</taxon>
        <taxon>Arthrobacter</taxon>
    </lineage>
</organism>